<name>A0A8H7J528_9PLEO</name>
<dbReference type="Pfam" id="PF11595">
    <property type="entry name" value="DUF3245"/>
    <property type="match status" value="1"/>
</dbReference>
<dbReference type="AlphaFoldDB" id="A0A8H7J528"/>
<sequence>MAKKDIQDDVLGNKFSLMNAKSSKLLSSWMGLDPEPAALPPNVSDNTKDKDADADADADADLKQADFGHDRLGVGSAIPKDIADGTFTRRAPTSNDKLLEQLIGKKRAKAHIAAKQEAERASARQQPTWQQKKEEKKVEESEDEEEGRAAMITSKRQKSQQQKKKPAVEVPKEIEVNMGQAAELAEDAAAVTKDEQQESNKEESDDDIDLKPKKRVKKNRAKPTSYLDEILAERSNKKKKGKGKGGEEG</sequence>
<protein>
    <submittedName>
        <fullName evidence="2">Uncharacterized protein</fullName>
    </submittedName>
</protein>
<feature type="region of interest" description="Disordered" evidence="1">
    <location>
        <begin position="107"/>
        <end position="249"/>
    </location>
</feature>
<accession>A0A8H7J528</accession>
<feature type="compositionally biased region" description="Low complexity" evidence="1">
    <location>
        <begin position="181"/>
        <end position="190"/>
    </location>
</feature>
<feature type="compositionally biased region" description="Basic residues" evidence="1">
    <location>
        <begin position="212"/>
        <end position="221"/>
    </location>
</feature>
<dbReference type="InterPro" id="IPR021641">
    <property type="entry name" value="DUF3245"/>
</dbReference>
<keyword evidence="3" id="KW-1185">Reference proteome</keyword>
<comment type="caution">
    <text evidence="2">The sequence shown here is derived from an EMBL/GenBank/DDBJ whole genome shotgun (WGS) entry which is preliminary data.</text>
</comment>
<dbReference type="EMBL" id="RZGK01000008">
    <property type="protein sequence ID" value="KAF9697034.1"/>
    <property type="molecule type" value="Genomic_DNA"/>
</dbReference>
<dbReference type="Proteomes" id="UP000651452">
    <property type="component" value="Unassembled WGS sequence"/>
</dbReference>
<proteinExistence type="predicted"/>
<feature type="compositionally biased region" description="Basic and acidic residues" evidence="1">
    <location>
        <begin position="60"/>
        <end position="72"/>
    </location>
</feature>
<feature type="compositionally biased region" description="Basic and acidic residues" evidence="1">
    <location>
        <begin position="192"/>
        <end position="202"/>
    </location>
</feature>
<reference evidence="2" key="2">
    <citation type="submission" date="2020-09" db="EMBL/GenBank/DDBJ databases">
        <title>Reference genome assembly for Australian Ascochyta lentis isolate Al4.</title>
        <authorList>
            <person name="Lee R.C."/>
            <person name="Farfan-Caceres L.M."/>
            <person name="Debler J.W."/>
            <person name="Williams A.H."/>
            <person name="Henares B.M."/>
        </authorList>
    </citation>
    <scope>NUCLEOTIDE SEQUENCE</scope>
    <source>
        <strain evidence="2">Al4</strain>
    </source>
</reference>
<feature type="compositionally biased region" description="Basic and acidic residues" evidence="1">
    <location>
        <begin position="166"/>
        <end position="175"/>
    </location>
</feature>
<gene>
    <name evidence="2" type="ORF">EKO04_004704</name>
</gene>
<feature type="compositionally biased region" description="Basic residues" evidence="1">
    <location>
        <begin position="155"/>
        <end position="165"/>
    </location>
</feature>
<feature type="region of interest" description="Disordered" evidence="1">
    <location>
        <begin position="30"/>
        <end position="93"/>
    </location>
</feature>
<organism evidence="2 3">
    <name type="scientific">Ascochyta lentis</name>
    <dbReference type="NCBI Taxonomy" id="205686"/>
    <lineage>
        <taxon>Eukaryota</taxon>
        <taxon>Fungi</taxon>
        <taxon>Dikarya</taxon>
        <taxon>Ascomycota</taxon>
        <taxon>Pezizomycotina</taxon>
        <taxon>Dothideomycetes</taxon>
        <taxon>Pleosporomycetidae</taxon>
        <taxon>Pleosporales</taxon>
        <taxon>Pleosporineae</taxon>
        <taxon>Didymellaceae</taxon>
        <taxon>Ascochyta</taxon>
    </lineage>
</organism>
<evidence type="ECO:0000256" key="1">
    <source>
        <dbReference type="SAM" id="MobiDB-lite"/>
    </source>
</evidence>
<evidence type="ECO:0000313" key="2">
    <source>
        <dbReference type="EMBL" id="KAF9697034.1"/>
    </source>
</evidence>
<dbReference type="OrthoDB" id="3438340at2759"/>
<evidence type="ECO:0000313" key="3">
    <source>
        <dbReference type="Proteomes" id="UP000651452"/>
    </source>
</evidence>
<reference evidence="2" key="1">
    <citation type="submission" date="2018-12" db="EMBL/GenBank/DDBJ databases">
        <authorList>
            <person name="Syme R.A."/>
            <person name="Farfan-Caceres L."/>
            <person name="Lichtenzveig J."/>
        </authorList>
    </citation>
    <scope>NUCLEOTIDE SEQUENCE</scope>
    <source>
        <strain evidence="2">Al4</strain>
    </source>
</reference>